<evidence type="ECO:0000313" key="2">
    <source>
        <dbReference type="Proteomes" id="UP000245133"/>
    </source>
</evidence>
<keyword evidence="2" id="KW-1185">Reference proteome</keyword>
<accession>A0A2P2DWC9</accession>
<reference evidence="1 2" key="1">
    <citation type="submission" date="2018-02" db="EMBL/GenBank/DDBJ databases">
        <title>Novel Leptospira species isolated from soil and water in Japan.</title>
        <authorList>
            <person name="Nakao R."/>
            <person name="Masuzawa T."/>
        </authorList>
    </citation>
    <scope>NUCLEOTIDE SEQUENCE [LARGE SCALE GENOMIC DNA]</scope>
    <source>
        <strain evidence="1 2">YH101</strain>
    </source>
</reference>
<dbReference type="EMBL" id="BFBB01000002">
    <property type="protein sequence ID" value="GBF48948.1"/>
    <property type="molecule type" value="Genomic_DNA"/>
</dbReference>
<sequence>MVAESDALCLKSYLYFFSGKPCVSIRGEKDNNTGSVQYYIKYEIGSFDVDLPLGLSVKLGDVWYNLRKSNTNYSDTITVSAVLNPEELLAFTAANKVEIAYTNRARTDHYQLSETQTKSLKDSFVRIQRLLESEKKMQIFKK</sequence>
<evidence type="ECO:0000313" key="1">
    <source>
        <dbReference type="EMBL" id="GBF48948.1"/>
    </source>
</evidence>
<dbReference type="AlphaFoldDB" id="A0A2P2DWC9"/>
<proteinExistence type="predicted"/>
<dbReference type="Proteomes" id="UP000245133">
    <property type="component" value="Unassembled WGS sequence"/>
</dbReference>
<gene>
    <name evidence="1" type="ORF">LPTSP4_04520</name>
</gene>
<comment type="caution">
    <text evidence="1">The sequence shown here is derived from an EMBL/GenBank/DDBJ whole genome shotgun (WGS) entry which is preliminary data.</text>
</comment>
<organism evidence="1 2">
    <name type="scientific">Leptospira ryugenii</name>
    <dbReference type="NCBI Taxonomy" id="1917863"/>
    <lineage>
        <taxon>Bacteria</taxon>
        <taxon>Pseudomonadati</taxon>
        <taxon>Spirochaetota</taxon>
        <taxon>Spirochaetia</taxon>
        <taxon>Leptospirales</taxon>
        <taxon>Leptospiraceae</taxon>
        <taxon>Leptospira</taxon>
    </lineage>
</organism>
<keyword evidence="1" id="KW-0449">Lipoprotein</keyword>
<protein>
    <submittedName>
        <fullName evidence="1">Hypothetical lipoprotein</fullName>
    </submittedName>
</protein>
<name>A0A2P2DWC9_9LEPT</name>